<dbReference type="AlphaFoldDB" id="A0A3N6X6H4"/>
<dbReference type="OrthoDB" id="4516955at2"/>
<dbReference type="RefSeq" id="WP_124235570.1">
    <property type="nucleotide sequence ID" value="NZ_JBHUFI010000006.1"/>
</dbReference>
<dbReference type="InterPro" id="IPR052336">
    <property type="entry name" value="MlaD_Phospholipid_Transporter"/>
</dbReference>
<dbReference type="Pfam" id="PF02470">
    <property type="entry name" value="MlaD"/>
    <property type="match status" value="1"/>
</dbReference>
<evidence type="ECO:0000259" key="1">
    <source>
        <dbReference type="Pfam" id="PF02470"/>
    </source>
</evidence>
<accession>A0A3N6X6H4</accession>
<evidence type="ECO:0000259" key="2">
    <source>
        <dbReference type="Pfam" id="PF11887"/>
    </source>
</evidence>
<dbReference type="EMBL" id="RQJX01000002">
    <property type="protein sequence ID" value="RQN09715.1"/>
    <property type="molecule type" value="Genomic_DNA"/>
</dbReference>
<dbReference type="GO" id="GO:0005576">
    <property type="term" value="C:extracellular region"/>
    <property type="evidence" value="ECO:0007669"/>
    <property type="project" value="TreeGrafter"/>
</dbReference>
<comment type="caution">
    <text evidence="3">The sequence shown here is derived from an EMBL/GenBank/DDBJ whole genome shotgun (WGS) entry which is preliminary data.</text>
</comment>
<feature type="domain" description="Mammalian cell entry C-terminal" evidence="2">
    <location>
        <begin position="113"/>
        <end position="293"/>
    </location>
</feature>
<protein>
    <submittedName>
        <fullName evidence="3">MCE family protein</fullName>
    </submittedName>
</protein>
<evidence type="ECO:0000313" key="4">
    <source>
        <dbReference type="Proteomes" id="UP000275225"/>
    </source>
</evidence>
<feature type="domain" description="Mce/MlaD" evidence="1">
    <location>
        <begin position="32"/>
        <end position="106"/>
    </location>
</feature>
<dbReference type="InterPro" id="IPR024516">
    <property type="entry name" value="Mce_C"/>
</dbReference>
<name>A0A3N6X6H4_9ACTN</name>
<reference evidence="3 4" key="1">
    <citation type="submission" date="2018-11" db="EMBL/GenBank/DDBJ databases">
        <authorList>
            <person name="Li F."/>
        </authorList>
    </citation>
    <scope>NUCLEOTIDE SEQUENCE [LARGE SCALE GENOMIC DNA]</scope>
    <source>
        <strain evidence="3 4">YS17T</strain>
    </source>
</reference>
<gene>
    <name evidence="3" type="ORF">EHW97_02420</name>
</gene>
<organism evidence="3 4">
    <name type="scientific">Aeromicrobium camelliae</name>
    <dbReference type="NCBI Taxonomy" id="1538144"/>
    <lineage>
        <taxon>Bacteria</taxon>
        <taxon>Bacillati</taxon>
        <taxon>Actinomycetota</taxon>
        <taxon>Actinomycetes</taxon>
        <taxon>Propionibacteriales</taxon>
        <taxon>Nocardioidaceae</taxon>
        <taxon>Aeromicrobium</taxon>
    </lineage>
</organism>
<proteinExistence type="predicted"/>
<sequence length="343" mass="36651">MSSTVKRITQLAVVAALVVAAVVAWRIIERQGVEFEATFDSTVGLYPGSDVQMLGVPVGVVTAIEPEGDQVRVSMRLDRGHEAAADTAAVIVAPTLVSDRFVQLTEPYDGGPKLESGTVIEETAVPVEIDELYESLEDIGSQLGPNGANEDGALSDLLTVLAQNLEGNGADINQMINEFGKATGTLANTDEDLFATIANFKEFNDMLVANDRTLAQANRQLASVADYLAEDRQDLQAAITNLGQALGILDEFIRDNRGNLQTSVENLIGPTQVLVNQKDALEETVRTIPLVLQNFLNAYEPGSNTLHGRGNLNELTVWSGNGLAAATSEDAPLTLFGGLEEDR</sequence>
<dbReference type="NCBIfam" id="TIGR00996">
    <property type="entry name" value="Mtu_fam_mce"/>
    <property type="match status" value="1"/>
</dbReference>
<dbReference type="InterPro" id="IPR005693">
    <property type="entry name" value="Mce"/>
</dbReference>
<dbReference type="PANTHER" id="PTHR33371:SF4">
    <property type="entry name" value="INTERMEMBRANE PHOSPHOLIPID TRANSPORT SYSTEM BINDING PROTEIN MLAD"/>
    <property type="match status" value="1"/>
</dbReference>
<evidence type="ECO:0000313" key="3">
    <source>
        <dbReference type="EMBL" id="RQN09715.1"/>
    </source>
</evidence>
<keyword evidence="4" id="KW-1185">Reference proteome</keyword>
<dbReference type="Proteomes" id="UP000275225">
    <property type="component" value="Unassembled WGS sequence"/>
</dbReference>
<dbReference type="InterPro" id="IPR003399">
    <property type="entry name" value="Mce/MlaD"/>
</dbReference>
<dbReference type="PANTHER" id="PTHR33371">
    <property type="entry name" value="INTERMEMBRANE PHOSPHOLIPID TRANSPORT SYSTEM BINDING PROTEIN MLAD-RELATED"/>
    <property type="match status" value="1"/>
</dbReference>
<dbReference type="Pfam" id="PF11887">
    <property type="entry name" value="Mce4_CUP1"/>
    <property type="match status" value="1"/>
</dbReference>